<feature type="domain" description="FAD-binding FR-type" evidence="1">
    <location>
        <begin position="16"/>
        <end position="142"/>
    </location>
</feature>
<dbReference type="PANTHER" id="PTHR30157:SF0">
    <property type="entry name" value="NADPH-DEPENDENT FERRIC-CHELATE REDUCTASE"/>
    <property type="match status" value="1"/>
</dbReference>
<gene>
    <name evidence="2" type="ORF">P8192_02370</name>
</gene>
<dbReference type="InterPro" id="IPR013113">
    <property type="entry name" value="SIP_FAD-bd"/>
</dbReference>
<dbReference type="RefSeq" id="WP_278158197.1">
    <property type="nucleotide sequence ID" value="NZ_CP121252.1"/>
</dbReference>
<accession>A0ABY8H8F8</accession>
<dbReference type="Gene3D" id="2.40.30.10">
    <property type="entry name" value="Translation factors"/>
    <property type="match status" value="1"/>
</dbReference>
<dbReference type="InterPro" id="IPR017938">
    <property type="entry name" value="Riboflavin_synthase-like_b-brl"/>
</dbReference>
<sequence>MTESASPTPAVTRKRKPQVVMDVVATERINEHFQRLTFGGPGFETFQNIDATDKYIKLLMPPDPSLGLTPPFDLDALRAELPKEQLPVRRTYTVRSVDTEAGTLTVDFVLHGDDGVAGPWAARVQVGEQVQFGGPGGKYHPDPDADWHLLAGDEAALPAIAAALEAMSDDAVGVAHIEVATADDEWDLIAPAGVEIIWHHRGGAFTPDTSRLGPAVRNTPWRDGVVQTFIHGEREVMKGLRRYLTDERGVERARLSLSAYWAFGRAEDAFQAEKSTPIGQIYDEKGLQY</sequence>
<dbReference type="EMBL" id="CP121252">
    <property type="protein sequence ID" value="WFP16990.1"/>
    <property type="molecule type" value="Genomic_DNA"/>
</dbReference>
<dbReference type="InterPro" id="IPR007037">
    <property type="entry name" value="SIP_rossman_dom"/>
</dbReference>
<protein>
    <submittedName>
        <fullName evidence="2">Siderophore-interacting protein</fullName>
    </submittedName>
</protein>
<dbReference type="SUPFAM" id="SSF63380">
    <property type="entry name" value="Riboflavin synthase domain-like"/>
    <property type="match status" value="1"/>
</dbReference>
<dbReference type="CDD" id="cd06193">
    <property type="entry name" value="siderophore_interacting"/>
    <property type="match status" value="1"/>
</dbReference>
<keyword evidence="3" id="KW-1185">Reference proteome</keyword>
<evidence type="ECO:0000259" key="1">
    <source>
        <dbReference type="PROSITE" id="PS51384"/>
    </source>
</evidence>
<dbReference type="Pfam" id="PF04954">
    <property type="entry name" value="SIP"/>
    <property type="match status" value="1"/>
</dbReference>
<dbReference type="InterPro" id="IPR039374">
    <property type="entry name" value="SIP_fam"/>
</dbReference>
<reference evidence="2 3" key="1">
    <citation type="submission" date="2023-04" db="EMBL/GenBank/DDBJ databases">
        <title>Funneling lignin-derived compounds into biodiesel using alkali-halophilic Citricoccus sp. P2.</title>
        <authorList>
            <person name="Luo C.-B."/>
        </authorList>
    </citation>
    <scope>NUCLEOTIDE SEQUENCE [LARGE SCALE GENOMIC DNA]</scope>
    <source>
        <strain evidence="2 3">P2</strain>
    </source>
</reference>
<evidence type="ECO:0000313" key="3">
    <source>
        <dbReference type="Proteomes" id="UP001219037"/>
    </source>
</evidence>
<evidence type="ECO:0000313" key="2">
    <source>
        <dbReference type="EMBL" id="WFP16990.1"/>
    </source>
</evidence>
<dbReference type="PANTHER" id="PTHR30157">
    <property type="entry name" value="FERRIC REDUCTASE, NADPH-DEPENDENT"/>
    <property type="match status" value="1"/>
</dbReference>
<name>A0ABY8H8F8_9MICC</name>
<dbReference type="InterPro" id="IPR017927">
    <property type="entry name" value="FAD-bd_FR_type"/>
</dbReference>
<dbReference type="InterPro" id="IPR039261">
    <property type="entry name" value="FNR_nucleotide-bd"/>
</dbReference>
<organism evidence="2 3">
    <name type="scientific">Citricoccus muralis</name>
    <dbReference type="NCBI Taxonomy" id="169134"/>
    <lineage>
        <taxon>Bacteria</taxon>
        <taxon>Bacillati</taxon>
        <taxon>Actinomycetota</taxon>
        <taxon>Actinomycetes</taxon>
        <taxon>Micrococcales</taxon>
        <taxon>Micrococcaceae</taxon>
        <taxon>Citricoccus</taxon>
    </lineage>
</organism>
<dbReference type="Gene3D" id="3.40.50.80">
    <property type="entry name" value="Nucleotide-binding domain of ferredoxin-NADP reductase (FNR) module"/>
    <property type="match status" value="1"/>
</dbReference>
<dbReference type="PROSITE" id="PS51384">
    <property type="entry name" value="FAD_FR"/>
    <property type="match status" value="1"/>
</dbReference>
<dbReference type="Proteomes" id="UP001219037">
    <property type="component" value="Chromosome"/>
</dbReference>
<proteinExistence type="predicted"/>
<dbReference type="Pfam" id="PF08021">
    <property type="entry name" value="FAD_binding_9"/>
    <property type="match status" value="1"/>
</dbReference>